<feature type="compositionally biased region" description="Pro residues" evidence="1">
    <location>
        <begin position="486"/>
        <end position="498"/>
    </location>
</feature>
<evidence type="ECO:0000313" key="3">
    <source>
        <dbReference type="EMBL" id="KXZ51107.1"/>
    </source>
</evidence>
<dbReference type="InterPro" id="IPR011009">
    <property type="entry name" value="Kinase-like_dom_sf"/>
</dbReference>
<dbReference type="AlphaFoldDB" id="A0A150GMS0"/>
<dbReference type="PANTHER" id="PTHR44329">
    <property type="entry name" value="SERINE/THREONINE-PROTEIN KINASE TNNI3K-RELATED"/>
    <property type="match status" value="1"/>
</dbReference>
<comment type="caution">
    <text evidence="3">The sequence shown here is derived from an EMBL/GenBank/DDBJ whole genome shotgun (WGS) entry which is preliminary data.</text>
</comment>
<gene>
    <name evidence="3" type="ORF">GPECTOR_14g89</name>
</gene>
<dbReference type="InterPro" id="IPR051681">
    <property type="entry name" value="Ser/Thr_Kinases-Pseudokinases"/>
</dbReference>
<feature type="compositionally biased region" description="Polar residues" evidence="1">
    <location>
        <begin position="503"/>
        <end position="512"/>
    </location>
</feature>
<evidence type="ECO:0000313" key="4">
    <source>
        <dbReference type="Proteomes" id="UP000075714"/>
    </source>
</evidence>
<dbReference type="GO" id="GO:0004674">
    <property type="term" value="F:protein serine/threonine kinase activity"/>
    <property type="evidence" value="ECO:0007669"/>
    <property type="project" value="TreeGrafter"/>
</dbReference>
<accession>A0A150GMS0</accession>
<sequence>MVGTGARPVTIDMHFVRGKVRMGSGNVLILRRVVLLNFRSGSFNQAPGLDLLAPLPAGESSIVWVDQGAIVIRACFPLEVAMQAASILTRRPEALPGTNVLLPYDPPPGCTNSSAAPALDRCYVYGGRYVDIAITGQDLGPLGSPTPNGYVMYATDVLVLCASVLSDECITRLGPLGCVLYTFSLSPSPGAPAQQLPGGGGGAGATGLVLVAAAVAFALRLRQQQRQLDSQRLHFSVMDPAARHSHSHDGDHDGDSFPLASRAALSHPSTEKGLSGSPQRTAVLQQLPRGSQDKQRRSAGGASGAPEATALPVAAAAPGSAPVVSPLTPQREDLQLDVRLVSAQQRHTVGTDGANSSALCTGGTGTGSTGYGAFASGAGGTDSTGTGSHACAAGGIAYGIMSTSEASHAGSRAGGGDDVVTLLPEVLGKGAFGRVPSHRQLPQARARSVRSLLTVRNRRLLDILPRSSGRKPAQGPRPASVAMSGPPSPLPPTLPPSEEPSRAQLTEVQQPPSRAECSLGQLSGVQVAADGQRASAAGPRGSEGPAGPARRVPTESVGLFTTEERALELELAESHADLFAAEVAVLGRCDHPNVVRLLAACLTPPRLCLVMERCDTSLERMIYGGMLHARAGESARTGHGSALIQLPTLLHIAIQICQGLEYLHPTIVHRDLKPANVLINGADSATPVAKLADFGLARIREMTLPTINPEAGTPAYVAPECYEVKNDVLSHRVDMYSLGVLLWAMLTGQQPWKGYSVVAVAYKVAVLGERLPLEQLPDRRCPPKLRRLIRQCWEADPRRRPAAAEAVKVLHLVQQEGALARQLEGVELEIE</sequence>
<name>A0A150GMS0_GONPE</name>
<dbReference type="EMBL" id="LSYV01000015">
    <property type="protein sequence ID" value="KXZ51107.1"/>
    <property type="molecule type" value="Genomic_DNA"/>
</dbReference>
<dbReference type="Gene3D" id="1.10.510.10">
    <property type="entry name" value="Transferase(Phosphotransferase) domain 1"/>
    <property type="match status" value="1"/>
</dbReference>
<feature type="region of interest" description="Disordered" evidence="1">
    <location>
        <begin position="241"/>
        <end position="260"/>
    </location>
</feature>
<dbReference type="SUPFAM" id="SSF56112">
    <property type="entry name" value="Protein kinase-like (PK-like)"/>
    <property type="match status" value="1"/>
</dbReference>
<organism evidence="3 4">
    <name type="scientific">Gonium pectorale</name>
    <name type="common">Green alga</name>
    <dbReference type="NCBI Taxonomy" id="33097"/>
    <lineage>
        <taxon>Eukaryota</taxon>
        <taxon>Viridiplantae</taxon>
        <taxon>Chlorophyta</taxon>
        <taxon>core chlorophytes</taxon>
        <taxon>Chlorophyceae</taxon>
        <taxon>CS clade</taxon>
        <taxon>Chlamydomonadales</taxon>
        <taxon>Volvocaceae</taxon>
        <taxon>Gonium</taxon>
    </lineage>
</organism>
<dbReference type="Proteomes" id="UP000075714">
    <property type="component" value="Unassembled WGS sequence"/>
</dbReference>
<feature type="region of interest" description="Disordered" evidence="1">
    <location>
        <begin position="463"/>
        <end position="515"/>
    </location>
</feature>
<evidence type="ECO:0000259" key="2">
    <source>
        <dbReference type="PROSITE" id="PS50011"/>
    </source>
</evidence>
<dbReference type="OrthoDB" id="538027at2759"/>
<keyword evidence="4" id="KW-1185">Reference proteome</keyword>
<dbReference type="PROSITE" id="PS00108">
    <property type="entry name" value="PROTEIN_KINASE_ST"/>
    <property type="match status" value="1"/>
</dbReference>
<dbReference type="PANTHER" id="PTHR44329:SF214">
    <property type="entry name" value="PROTEIN KINASE DOMAIN-CONTAINING PROTEIN"/>
    <property type="match status" value="1"/>
</dbReference>
<dbReference type="InterPro" id="IPR000719">
    <property type="entry name" value="Prot_kinase_dom"/>
</dbReference>
<dbReference type="Gene3D" id="3.30.200.20">
    <property type="entry name" value="Phosphorylase Kinase, domain 1"/>
    <property type="match status" value="1"/>
</dbReference>
<feature type="region of interest" description="Disordered" evidence="1">
    <location>
        <begin position="529"/>
        <end position="554"/>
    </location>
</feature>
<reference evidence="4" key="1">
    <citation type="journal article" date="2016" name="Nat. Commun.">
        <title>The Gonium pectorale genome demonstrates co-option of cell cycle regulation during the evolution of multicellularity.</title>
        <authorList>
            <person name="Hanschen E.R."/>
            <person name="Marriage T.N."/>
            <person name="Ferris P.J."/>
            <person name="Hamaji T."/>
            <person name="Toyoda A."/>
            <person name="Fujiyama A."/>
            <person name="Neme R."/>
            <person name="Noguchi H."/>
            <person name="Minakuchi Y."/>
            <person name="Suzuki M."/>
            <person name="Kawai-Toyooka H."/>
            <person name="Smith D.R."/>
            <person name="Sparks H."/>
            <person name="Anderson J."/>
            <person name="Bakaric R."/>
            <person name="Luria V."/>
            <person name="Karger A."/>
            <person name="Kirschner M.W."/>
            <person name="Durand P.M."/>
            <person name="Michod R.E."/>
            <person name="Nozaki H."/>
            <person name="Olson B.J."/>
        </authorList>
    </citation>
    <scope>NUCLEOTIDE SEQUENCE [LARGE SCALE GENOMIC DNA]</scope>
    <source>
        <strain evidence="4">NIES-2863</strain>
    </source>
</reference>
<feature type="domain" description="Protein kinase" evidence="2">
    <location>
        <begin position="421"/>
        <end position="814"/>
    </location>
</feature>
<feature type="region of interest" description="Disordered" evidence="1">
    <location>
        <begin position="286"/>
        <end position="306"/>
    </location>
</feature>
<dbReference type="SMART" id="SM00220">
    <property type="entry name" value="S_TKc"/>
    <property type="match status" value="1"/>
</dbReference>
<dbReference type="GO" id="GO:0005524">
    <property type="term" value="F:ATP binding"/>
    <property type="evidence" value="ECO:0007669"/>
    <property type="project" value="InterPro"/>
</dbReference>
<protein>
    <recommendedName>
        <fullName evidence="2">Protein kinase domain-containing protein</fullName>
    </recommendedName>
</protein>
<proteinExistence type="predicted"/>
<dbReference type="PROSITE" id="PS50011">
    <property type="entry name" value="PROTEIN_KINASE_DOM"/>
    <property type="match status" value="1"/>
</dbReference>
<dbReference type="STRING" id="33097.A0A150GMS0"/>
<evidence type="ECO:0000256" key="1">
    <source>
        <dbReference type="SAM" id="MobiDB-lite"/>
    </source>
</evidence>
<dbReference type="InterPro" id="IPR008271">
    <property type="entry name" value="Ser/Thr_kinase_AS"/>
</dbReference>
<dbReference type="Pfam" id="PF00069">
    <property type="entry name" value="Pkinase"/>
    <property type="match status" value="1"/>
</dbReference>